<keyword evidence="3" id="KW-1185">Reference proteome</keyword>
<comment type="caution">
    <text evidence="2">The sequence shown here is derived from an EMBL/GenBank/DDBJ whole genome shotgun (WGS) entry which is preliminary data.</text>
</comment>
<sequence length="387" mass="42890">MGSIKQHGHYLPITSGCCTFREGLDVHALTVREDPQGANLPVDGAPIAVVVNGSLTLDEGTNEFCSCYGGTRIDRDKHKECFEESDEDVYAWNESAGNTGPCTYCECHDFAYGTRKSDTLTISYAQQFANEHEIETVVDRPEAMIGQVDAVILHGCNWDRHVASARPFVEAGVPVLVDKPVAGNERDLRQFERWVENGACITGGSSLRFCDEVRQWRAQPLDVRGEANTVICGCGVDEFNYGIHAYALLHAVLGGGATRVRHISQGPQRRIQVEYPDGRCGILVIGQAKTWLPFYATITTDRSIQQIVVDNSRIYRSLLEATLPYLVGQTKTPPLPSNEWLDPERWALAARESWLNDNRWVDINALSSDAAGYDGSAFAQQYRSSRT</sequence>
<accession>A0ABV4U800</accession>
<name>A0ABV4U800_9BACT</name>
<protein>
    <submittedName>
        <fullName evidence="2">Gfo/Idh/MocA family oxidoreductase</fullName>
    </submittedName>
</protein>
<evidence type="ECO:0000259" key="1">
    <source>
        <dbReference type="Pfam" id="PF01408"/>
    </source>
</evidence>
<dbReference type="PROSITE" id="PS51257">
    <property type="entry name" value="PROKAR_LIPOPROTEIN"/>
    <property type="match status" value="1"/>
</dbReference>
<dbReference type="InterPro" id="IPR036291">
    <property type="entry name" value="NAD(P)-bd_dom_sf"/>
</dbReference>
<proteinExistence type="predicted"/>
<reference evidence="2 3" key="1">
    <citation type="submission" date="2024-08" db="EMBL/GenBank/DDBJ databases">
        <title>Whole-genome sequencing of halo(alkali)philic microorganisms from hypersaline lakes.</title>
        <authorList>
            <person name="Sorokin D.Y."/>
            <person name="Merkel A.Y."/>
            <person name="Messina E."/>
            <person name="Yakimov M."/>
        </authorList>
    </citation>
    <scope>NUCLEOTIDE SEQUENCE [LARGE SCALE GENOMIC DNA]</scope>
    <source>
        <strain evidence="2 3">AB-hyl4</strain>
    </source>
</reference>
<evidence type="ECO:0000313" key="2">
    <source>
        <dbReference type="EMBL" id="MFA9478871.1"/>
    </source>
</evidence>
<dbReference type="Gene3D" id="3.40.50.720">
    <property type="entry name" value="NAD(P)-binding Rossmann-like Domain"/>
    <property type="match status" value="1"/>
</dbReference>
<organism evidence="2 3">
    <name type="scientific">Natronomicrosphaera hydrolytica</name>
    <dbReference type="NCBI Taxonomy" id="3242702"/>
    <lineage>
        <taxon>Bacteria</taxon>
        <taxon>Pseudomonadati</taxon>
        <taxon>Planctomycetota</taxon>
        <taxon>Phycisphaerae</taxon>
        <taxon>Phycisphaerales</taxon>
        <taxon>Phycisphaeraceae</taxon>
        <taxon>Natronomicrosphaera</taxon>
    </lineage>
</organism>
<dbReference type="Pfam" id="PF01408">
    <property type="entry name" value="GFO_IDH_MocA"/>
    <property type="match status" value="1"/>
</dbReference>
<dbReference type="EMBL" id="JBGUBD010000006">
    <property type="protein sequence ID" value="MFA9478871.1"/>
    <property type="molecule type" value="Genomic_DNA"/>
</dbReference>
<gene>
    <name evidence="2" type="ORF">ACERK3_11255</name>
</gene>
<dbReference type="RefSeq" id="WP_425345796.1">
    <property type="nucleotide sequence ID" value="NZ_JBGUBD010000006.1"/>
</dbReference>
<dbReference type="SUPFAM" id="SSF51735">
    <property type="entry name" value="NAD(P)-binding Rossmann-fold domains"/>
    <property type="match status" value="1"/>
</dbReference>
<dbReference type="Proteomes" id="UP001575105">
    <property type="component" value="Unassembled WGS sequence"/>
</dbReference>
<evidence type="ECO:0000313" key="3">
    <source>
        <dbReference type="Proteomes" id="UP001575105"/>
    </source>
</evidence>
<feature type="domain" description="Gfo/Idh/MocA-like oxidoreductase N-terminal" evidence="1">
    <location>
        <begin position="125"/>
        <end position="189"/>
    </location>
</feature>
<dbReference type="InterPro" id="IPR000683">
    <property type="entry name" value="Gfo/Idh/MocA-like_OxRdtase_N"/>
</dbReference>